<evidence type="ECO:0000313" key="3">
    <source>
        <dbReference type="EMBL" id="SKB41316.1"/>
    </source>
</evidence>
<dbReference type="AlphaFoldDB" id="A0A1T5B245"/>
<dbReference type="PROSITE" id="PS50110">
    <property type="entry name" value="RESPONSE_REGULATORY"/>
    <property type="match status" value="1"/>
</dbReference>
<organism evidence="3 4">
    <name type="scientific">Daejeonella lutea</name>
    <dbReference type="NCBI Taxonomy" id="572036"/>
    <lineage>
        <taxon>Bacteria</taxon>
        <taxon>Pseudomonadati</taxon>
        <taxon>Bacteroidota</taxon>
        <taxon>Sphingobacteriia</taxon>
        <taxon>Sphingobacteriales</taxon>
        <taxon>Sphingobacteriaceae</taxon>
        <taxon>Daejeonella</taxon>
    </lineage>
</organism>
<dbReference type="InterPro" id="IPR052893">
    <property type="entry name" value="TCS_response_regulator"/>
</dbReference>
<dbReference type="Gene3D" id="3.40.50.2300">
    <property type="match status" value="1"/>
</dbReference>
<dbReference type="SUPFAM" id="SSF52172">
    <property type="entry name" value="CheY-like"/>
    <property type="match status" value="1"/>
</dbReference>
<accession>A0A1T5B245</accession>
<proteinExistence type="predicted"/>
<evidence type="ECO:0000256" key="1">
    <source>
        <dbReference type="PROSITE-ProRule" id="PRU00169"/>
    </source>
</evidence>
<feature type="domain" description="Response regulatory" evidence="2">
    <location>
        <begin position="4"/>
        <end position="131"/>
    </location>
</feature>
<protein>
    <submittedName>
        <fullName evidence="3">Response regulator receiver domain-containing protein</fullName>
    </submittedName>
</protein>
<dbReference type="InterPro" id="IPR001789">
    <property type="entry name" value="Sig_transdc_resp-reg_receiver"/>
</dbReference>
<evidence type="ECO:0000313" key="4">
    <source>
        <dbReference type="Proteomes" id="UP000189981"/>
    </source>
</evidence>
<dbReference type="Pfam" id="PF00072">
    <property type="entry name" value="Response_reg"/>
    <property type="match status" value="1"/>
</dbReference>
<dbReference type="InterPro" id="IPR011006">
    <property type="entry name" value="CheY-like_superfamily"/>
</dbReference>
<gene>
    <name evidence="3" type="ORF">SAMN05661099_1218</name>
</gene>
<dbReference type="PANTHER" id="PTHR44520">
    <property type="entry name" value="RESPONSE REGULATOR RCP1-RELATED"/>
    <property type="match status" value="1"/>
</dbReference>
<sequence length="145" mass="16767">MNTYIFLIDDDPIQLRLGEFLIGKHQPLTKCTSFTNASVAIEYLSEFYLEIEYLPDLILLDLDMPQLSGWGFLHLFSRLKPYIKKDIAVVIISSSADHKAKTSLKRYNFVKGAFLKPLTADFVITLGNFQRLNVRTNDSKKRRFM</sequence>
<dbReference type="RefSeq" id="WP_079701722.1">
    <property type="nucleotide sequence ID" value="NZ_FUYR01000001.1"/>
</dbReference>
<evidence type="ECO:0000259" key="2">
    <source>
        <dbReference type="PROSITE" id="PS50110"/>
    </source>
</evidence>
<reference evidence="4" key="1">
    <citation type="submission" date="2017-02" db="EMBL/GenBank/DDBJ databases">
        <authorList>
            <person name="Varghese N."/>
            <person name="Submissions S."/>
        </authorList>
    </citation>
    <scope>NUCLEOTIDE SEQUENCE [LARGE SCALE GENOMIC DNA]</scope>
    <source>
        <strain evidence="4">DSM 22385</strain>
    </source>
</reference>
<name>A0A1T5B245_9SPHI</name>
<dbReference type="PANTHER" id="PTHR44520:SF2">
    <property type="entry name" value="RESPONSE REGULATOR RCP1"/>
    <property type="match status" value="1"/>
</dbReference>
<dbReference type="SMART" id="SM00448">
    <property type="entry name" value="REC"/>
    <property type="match status" value="1"/>
</dbReference>
<dbReference type="OrthoDB" id="1121174at2"/>
<feature type="modified residue" description="4-aspartylphosphate" evidence="1">
    <location>
        <position position="61"/>
    </location>
</feature>
<keyword evidence="1" id="KW-0597">Phosphoprotein</keyword>
<dbReference type="Proteomes" id="UP000189981">
    <property type="component" value="Unassembled WGS sequence"/>
</dbReference>
<dbReference type="EMBL" id="FUYR01000001">
    <property type="protein sequence ID" value="SKB41316.1"/>
    <property type="molecule type" value="Genomic_DNA"/>
</dbReference>
<dbReference type="GO" id="GO:0000160">
    <property type="term" value="P:phosphorelay signal transduction system"/>
    <property type="evidence" value="ECO:0007669"/>
    <property type="project" value="InterPro"/>
</dbReference>
<keyword evidence="4" id="KW-1185">Reference proteome</keyword>
<dbReference type="STRING" id="572036.SAMN05661099_1218"/>